<dbReference type="EMBL" id="FR718685">
    <property type="protein sequence ID" value="CBX72253.1"/>
    <property type="molecule type" value="Genomic_DNA"/>
</dbReference>
<dbReference type="Pfam" id="PF00773">
    <property type="entry name" value="RNB"/>
    <property type="match status" value="1"/>
</dbReference>
<keyword evidence="6" id="KW-0269">Exonuclease</keyword>
<evidence type="ECO:0000256" key="4">
    <source>
        <dbReference type="ARBA" id="ARBA00022722"/>
    </source>
</evidence>
<evidence type="ECO:0000256" key="3">
    <source>
        <dbReference type="ARBA" id="ARBA00022490"/>
    </source>
</evidence>
<gene>
    <name evidence="10" type="primary">rnr</name>
    <name evidence="10" type="ORF">YEW_EM19430</name>
</gene>
<dbReference type="PANTHER" id="PTHR23355:SF9">
    <property type="entry name" value="DIS3-LIKE EXONUCLEASE 2"/>
    <property type="match status" value="1"/>
</dbReference>
<feature type="compositionally biased region" description="Low complexity" evidence="8">
    <location>
        <begin position="408"/>
        <end position="423"/>
    </location>
</feature>
<keyword evidence="4" id="KW-0540">Nuclease</keyword>
<dbReference type="GO" id="GO:0006402">
    <property type="term" value="P:mRNA catabolic process"/>
    <property type="evidence" value="ECO:0007669"/>
    <property type="project" value="TreeGrafter"/>
</dbReference>
<feature type="domain" description="S1 motif" evidence="9">
    <location>
        <begin position="289"/>
        <end position="370"/>
    </location>
</feature>
<dbReference type="InterPro" id="IPR050180">
    <property type="entry name" value="RNR_Ribonuclease"/>
</dbReference>
<dbReference type="InterPro" id="IPR003029">
    <property type="entry name" value="S1_domain"/>
</dbReference>
<dbReference type="InterPro" id="IPR001900">
    <property type="entry name" value="RNase_II/R"/>
</dbReference>
<dbReference type="SMART" id="SM00955">
    <property type="entry name" value="RNB"/>
    <property type="match status" value="1"/>
</dbReference>
<evidence type="ECO:0000256" key="6">
    <source>
        <dbReference type="ARBA" id="ARBA00022839"/>
    </source>
</evidence>
<protein>
    <recommendedName>
        <fullName evidence="2">exoribonuclease II</fullName>
        <ecNumber evidence="2">3.1.13.1</ecNumber>
    </recommendedName>
</protein>
<feature type="region of interest" description="Disordered" evidence="8">
    <location>
        <begin position="460"/>
        <end position="494"/>
    </location>
</feature>
<keyword evidence="3" id="KW-0963">Cytoplasm</keyword>
<keyword evidence="7" id="KW-0694">RNA-binding</keyword>
<feature type="compositionally biased region" description="Basic residues" evidence="8">
    <location>
        <begin position="461"/>
        <end position="494"/>
    </location>
</feature>
<evidence type="ECO:0000256" key="7">
    <source>
        <dbReference type="ARBA" id="ARBA00022884"/>
    </source>
</evidence>
<dbReference type="EC" id="3.1.13.1" evidence="2"/>
<keyword evidence="5 10" id="KW-0378">Hydrolase</keyword>
<dbReference type="PROSITE" id="PS50126">
    <property type="entry name" value="S1"/>
    <property type="match status" value="1"/>
</dbReference>
<dbReference type="CDD" id="cd04471">
    <property type="entry name" value="S1_RNase_R"/>
    <property type="match status" value="1"/>
</dbReference>
<dbReference type="FunFam" id="2.40.50.140:FF:000161">
    <property type="entry name" value="Ribonuclease R"/>
    <property type="match status" value="1"/>
</dbReference>
<accession>F4N2E5</accession>
<evidence type="ECO:0000256" key="2">
    <source>
        <dbReference type="ARBA" id="ARBA00012163"/>
    </source>
</evidence>
<evidence type="ECO:0000256" key="8">
    <source>
        <dbReference type="SAM" id="MobiDB-lite"/>
    </source>
</evidence>
<evidence type="ECO:0000313" key="10">
    <source>
        <dbReference type="EMBL" id="CBX72253.1"/>
    </source>
</evidence>
<evidence type="ECO:0000256" key="5">
    <source>
        <dbReference type="ARBA" id="ARBA00022801"/>
    </source>
</evidence>
<dbReference type="Pfam" id="PF00575">
    <property type="entry name" value="S1"/>
    <property type="match status" value="1"/>
</dbReference>
<name>F4N2E5_YEREN</name>
<comment type="catalytic activity">
    <reaction evidence="1">
        <text>Exonucleolytic cleavage in the 3'- to 5'-direction to yield nucleoside 5'-phosphates.</text>
        <dbReference type="EC" id="3.1.13.1"/>
    </reaction>
</comment>
<dbReference type="PANTHER" id="PTHR23355">
    <property type="entry name" value="RIBONUCLEASE"/>
    <property type="match status" value="1"/>
</dbReference>
<dbReference type="GO" id="GO:0008859">
    <property type="term" value="F:exoribonuclease II activity"/>
    <property type="evidence" value="ECO:0007669"/>
    <property type="project" value="UniProtKB-EC"/>
</dbReference>
<dbReference type="InterPro" id="IPR004476">
    <property type="entry name" value="RNase_II/RNase_R"/>
</dbReference>
<dbReference type="InterPro" id="IPR012340">
    <property type="entry name" value="NA-bd_OB-fold"/>
</dbReference>
<feature type="region of interest" description="Disordered" evidence="8">
    <location>
        <begin position="371"/>
        <end position="448"/>
    </location>
</feature>
<organism evidence="10">
    <name type="scientific">Yersinia enterocolitica W22703</name>
    <dbReference type="NCBI Taxonomy" id="913028"/>
    <lineage>
        <taxon>Bacteria</taxon>
        <taxon>Pseudomonadati</taxon>
        <taxon>Pseudomonadota</taxon>
        <taxon>Gammaproteobacteria</taxon>
        <taxon>Enterobacterales</taxon>
        <taxon>Yersiniaceae</taxon>
        <taxon>Yersinia</taxon>
    </lineage>
</organism>
<evidence type="ECO:0000256" key="1">
    <source>
        <dbReference type="ARBA" id="ARBA00001849"/>
    </source>
</evidence>
<dbReference type="SUPFAM" id="SSF50249">
    <property type="entry name" value="Nucleic acid-binding proteins"/>
    <property type="match status" value="2"/>
</dbReference>
<dbReference type="Gene3D" id="2.40.50.140">
    <property type="entry name" value="Nucleic acid-binding proteins"/>
    <property type="match status" value="1"/>
</dbReference>
<proteinExistence type="predicted"/>
<dbReference type="NCBIfam" id="TIGR00358">
    <property type="entry name" value="3_prime_RNase"/>
    <property type="match status" value="1"/>
</dbReference>
<dbReference type="GO" id="GO:0003723">
    <property type="term" value="F:RNA binding"/>
    <property type="evidence" value="ECO:0007669"/>
    <property type="project" value="UniProtKB-KW"/>
</dbReference>
<dbReference type="AlphaFoldDB" id="F4N2E5"/>
<sequence length="494" mass="55524">MTISAQGKLSSYKFYEAVMSSHARLTYTKVWRIIDGEESLREQYKPLVPHLLELHTMYKALDQARAERGGIAFETEEAKFIFNAERRIERIESTVRNDAHKLIEECMILANIAAARFVEKHNEPALFRVHDRPSDDHISALRSVLSELGLTLGGGLKPEPKDYAVLMDEVADRPDHEMLQTMLLRSMKQAIYDPENRGHFGLALASYGHFTSPIRRYPDLAMHRAIKYQLAKEHGNVKERWTPTGGWHSEYEDMLQLGEHCSMTERRADEATRNVADWLKCDFMQDQVGKVFTGIIASVTGFGFFVRLDDLFIDGLVHVSSLDNDYYRYDNIGQRLIGESSGQVYRLGDTVEIRVEAVHMDERKIDFALVSSTRKPRGEGKTARDKAKKADGQRTMRDTSTGRGGRGSSSSSSRRDSAPAGSGQKRPRRAKKPANFEPDSAFRPADAAAKLDDKALAEKKAKAKAKAKRASAKTKKIAAATKAKRAKKKTSSDQ</sequence>
<dbReference type="SMART" id="SM00316">
    <property type="entry name" value="S1"/>
    <property type="match status" value="1"/>
</dbReference>
<feature type="compositionally biased region" description="Basic and acidic residues" evidence="8">
    <location>
        <begin position="376"/>
        <end position="397"/>
    </location>
</feature>
<evidence type="ECO:0000259" key="9">
    <source>
        <dbReference type="PROSITE" id="PS50126"/>
    </source>
</evidence>
<reference evidence="10" key="1">
    <citation type="journal article" date="2011" name="BMC Genomics">
        <title>Shotgun sequencing of Yersinia enterocolitica strain W22703 (biotype 2, serotype O:9): genomic evidence for oscillation between invertebrates and mammals.</title>
        <authorList>
            <person name="Fuchs T.M."/>
            <person name="Brandt K."/>
            <person name="Starke M."/>
            <person name="Rattei T."/>
        </authorList>
    </citation>
    <scope>NUCLEOTIDE SEQUENCE</scope>
</reference>
<dbReference type="GO" id="GO:0005829">
    <property type="term" value="C:cytosol"/>
    <property type="evidence" value="ECO:0007669"/>
    <property type="project" value="TreeGrafter"/>
</dbReference>